<dbReference type="EC" id="2.7.7.6" evidence="9"/>
<feature type="region of interest" description="Disordered" evidence="11">
    <location>
        <begin position="1980"/>
        <end position="2018"/>
    </location>
</feature>
<dbReference type="Pfam" id="PF04997">
    <property type="entry name" value="RNA_pol_Rpb1_1"/>
    <property type="match status" value="2"/>
</dbReference>
<dbReference type="GO" id="GO:0003899">
    <property type="term" value="F:DNA-directed RNA polymerase activity"/>
    <property type="evidence" value="ECO:0007669"/>
    <property type="project" value="UniProtKB-UniRule"/>
</dbReference>
<evidence type="ECO:0000256" key="4">
    <source>
        <dbReference type="ARBA" id="ARBA00022640"/>
    </source>
</evidence>
<keyword evidence="13" id="KW-0150">Chloroplast</keyword>
<feature type="domain" description="RNA polymerase N-terminal" evidence="12">
    <location>
        <begin position="2083"/>
        <end position="2364"/>
    </location>
</feature>
<feature type="binding site" evidence="9">
    <location>
        <position position="425"/>
    </location>
    <ligand>
        <name>Zn(2+)</name>
        <dbReference type="ChEBI" id="CHEBI:29105"/>
    </ligand>
</feature>
<feature type="binding site" evidence="9">
    <location>
        <position position="364"/>
    </location>
    <ligand>
        <name>Zn(2+)</name>
        <dbReference type="ChEBI" id="CHEBI:29105"/>
    </ligand>
</feature>
<dbReference type="GO" id="GO:0003677">
    <property type="term" value="F:DNA binding"/>
    <property type="evidence" value="ECO:0007669"/>
    <property type="project" value="UniProtKB-UniRule"/>
</dbReference>
<keyword evidence="9" id="KW-0479">Metal-binding</keyword>
<dbReference type="PANTHER" id="PTHR19376:SF54">
    <property type="entry name" value="DNA-DIRECTED RNA POLYMERASE SUBUNIT BETA"/>
    <property type="match status" value="1"/>
</dbReference>
<keyword evidence="6 9" id="KW-0548">Nucleotidyltransferase</keyword>
<feature type="compositionally biased region" description="Low complexity" evidence="11">
    <location>
        <begin position="1983"/>
        <end position="1994"/>
    </location>
</feature>
<dbReference type="Pfam" id="PF04983">
    <property type="entry name" value="RNA_pol_Rpb1_3"/>
    <property type="match status" value="1"/>
</dbReference>
<keyword evidence="3 9" id="KW-0240">DNA-directed RNA polymerase</keyword>
<comment type="cofactor">
    <cofactor evidence="9">
        <name>Zn(2+)</name>
        <dbReference type="ChEBI" id="CHEBI:29105"/>
    </cofactor>
    <text evidence="9">Binds 1 Zn(2+) ion per subunit.</text>
</comment>
<feature type="region of interest" description="Disordered" evidence="11">
    <location>
        <begin position="1026"/>
        <end position="1090"/>
    </location>
</feature>
<dbReference type="Gene3D" id="1.10.274.100">
    <property type="entry name" value="RNA polymerase Rpb1, domain 3"/>
    <property type="match status" value="1"/>
</dbReference>
<feature type="binding site" evidence="9">
    <location>
        <position position="2312"/>
    </location>
    <ligand>
        <name>Mg(2+)</name>
        <dbReference type="ChEBI" id="CHEBI:18420"/>
    </ligand>
</feature>
<comment type="cofactor">
    <cofactor evidence="9">
        <name>Mg(2+)</name>
        <dbReference type="ChEBI" id="CHEBI:18420"/>
    </cofactor>
    <text evidence="9">Binds 1 Mg(2+) ion per subunit.</text>
</comment>
<gene>
    <name evidence="9 13" type="primary">rpoC1</name>
</gene>
<evidence type="ECO:0000259" key="12">
    <source>
        <dbReference type="SMART" id="SM00663"/>
    </source>
</evidence>
<dbReference type="InterPro" id="IPR000722">
    <property type="entry name" value="RNA_pol_asu"/>
</dbReference>
<evidence type="ECO:0000256" key="10">
    <source>
        <dbReference type="RuleBase" id="RU004279"/>
    </source>
</evidence>
<dbReference type="GO" id="GO:0000287">
    <property type="term" value="F:magnesium ion binding"/>
    <property type="evidence" value="ECO:0007669"/>
    <property type="project" value="UniProtKB-UniRule"/>
</dbReference>
<keyword evidence="9" id="KW-0862">Zinc</keyword>
<geneLocation type="chloroplast" evidence="13"/>
<dbReference type="GO" id="GO:0000428">
    <property type="term" value="C:DNA-directed RNA polymerase complex"/>
    <property type="evidence" value="ECO:0007669"/>
    <property type="project" value="UniProtKB-KW"/>
</dbReference>
<dbReference type="SUPFAM" id="SSF64484">
    <property type="entry name" value="beta and beta-prime subunits of DNA dependent RNA-polymerase"/>
    <property type="match status" value="2"/>
</dbReference>
<feature type="binding site" evidence="9">
    <location>
        <position position="362"/>
    </location>
    <ligand>
        <name>Zn(2+)</name>
        <dbReference type="ChEBI" id="CHEBI:29105"/>
    </ligand>
</feature>
<dbReference type="HAMAP" id="MF_01323">
    <property type="entry name" value="RNApol_bact_RpoC1"/>
    <property type="match status" value="1"/>
</dbReference>
<comment type="subcellular location">
    <subcellularLocation>
        <location evidence="9">Plastid</location>
        <location evidence="9">Chloroplast</location>
    </subcellularLocation>
</comment>
<feature type="compositionally biased region" description="Basic and acidic residues" evidence="11">
    <location>
        <begin position="1996"/>
        <end position="2014"/>
    </location>
</feature>
<evidence type="ECO:0000256" key="11">
    <source>
        <dbReference type="SAM" id="MobiDB-lite"/>
    </source>
</evidence>
<evidence type="ECO:0000256" key="6">
    <source>
        <dbReference type="ARBA" id="ARBA00022695"/>
    </source>
</evidence>
<evidence type="ECO:0000256" key="9">
    <source>
        <dbReference type="HAMAP-Rule" id="MF_01323"/>
    </source>
</evidence>
<dbReference type="Pfam" id="PF00623">
    <property type="entry name" value="RNA_pol_Rpb1_2"/>
    <property type="match status" value="1"/>
</dbReference>
<keyword evidence="5 9" id="KW-0808">Transferase</keyword>
<dbReference type="InterPro" id="IPR045867">
    <property type="entry name" value="DNA-dir_RpoC_beta_prime"/>
</dbReference>
<reference evidence="13" key="1">
    <citation type="journal article" date="2015" name="BMC Evol. Biol.">
        <title>Chloroplast phylogenomic analysis of chlorophyte green algae identifies a novel lineage sister to the Sphaeropleales (Chlorophyceae).</title>
        <authorList>
            <person name="Lemieux C."/>
            <person name="Vincent A.T."/>
            <person name="Labarre A."/>
            <person name="Otis C."/>
            <person name="Turmel M."/>
        </authorList>
    </citation>
    <scope>NUCLEOTIDE SEQUENCE</scope>
</reference>
<feature type="compositionally biased region" description="Low complexity" evidence="11">
    <location>
        <begin position="1799"/>
        <end position="1808"/>
    </location>
</feature>
<feature type="compositionally biased region" description="Basic and acidic residues" evidence="11">
    <location>
        <begin position="1065"/>
        <end position="1085"/>
    </location>
</feature>
<evidence type="ECO:0000256" key="7">
    <source>
        <dbReference type="ARBA" id="ARBA00023163"/>
    </source>
</evidence>
<evidence type="ECO:0000256" key="5">
    <source>
        <dbReference type="ARBA" id="ARBA00022679"/>
    </source>
</evidence>
<dbReference type="GO" id="GO:0008270">
    <property type="term" value="F:zinc ion binding"/>
    <property type="evidence" value="ECO:0007669"/>
    <property type="project" value="UniProtKB-UniRule"/>
</dbReference>
<feature type="binding site" evidence="9">
    <location>
        <position position="2310"/>
    </location>
    <ligand>
        <name>Mg(2+)</name>
        <dbReference type="ChEBI" id="CHEBI:18420"/>
    </ligand>
</feature>
<dbReference type="Gene3D" id="1.10.40.90">
    <property type="match status" value="1"/>
</dbReference>
<evidence type="ECO:0000256" key="1">
    <source>
        <dbReference type="ARBA" id="ARBA00004026"/>
    </source>
</evidence>
<dbReference type="InterPro" id="IPR007066">
    <property type="entry name" value="RNA_pol_Rpb1_3"/>
</dbReference>
<dbReference type="GO" id="GO:0009507">
    <property type="term" value="C:chloroplast"/>
    <property type="evidence" value="ECO:0007669"/>
    <property type="project" value="UniProtKB-SubCell"/>
</dbReference>
<comment type="similarity">
    <text evidence="2 9">Belongs to the RNA polymerase beta' chain family. RpoC1 subfamily.</text>
</comment>
<comment type="catalytic activity">
    <reaction evidence="8 9 10">
        <text>RNA(n) + a ribonucleoside 5'-triphosphate = RNA(n+1) + diphosphate</text>
        <dbReference type="Rhea" id="RHEA:21248"/>
        <dbReference type="Rhea" id="RHEA-COMP:14527"/>
        <dbReference type="Rhea" id="RHEA-COMP:17342"/>
        <dbReference type="ChEBI" id="CHEBI:33019"/>
        <dbReference type="ChEBI" id="CHEBI:61557"/>
        <dbReference type="ChEBI" id="CHEBI:140395"/>
        <dbReference type="EC" id="2.7.7.6"/>
    </reaction>
</comment>
<organism evidence="13">
    <name type="scientific">Lobochlamys segnis</name>
    <dbReference type="NCBI Taxonomy" id="52035"/>
    <lineage>
        <taxon>Eukaryota</taxon>
        <taxon>Viridiplantae</taxon>
        <taxon>Chlorophyta</taxon>
        <taxon>core chlorophytes</taxon>
        <taxon>Chlorophyceae</taxon>
        <taxon>CS clade</taxon>
        <taxon>Chlamydomonadales</taxon>
        <taxon>Chlamydomonadaceae</taxon>
        <taxon>Lobochlamys</taxon>
    </lineage>
</organism>
<feature type="region of interest" description="Disordered" evidence="11">
    <location>
        <begin position="1786"/>
        <end position="1824"/>
    </location>
</feature>
<dbReference type="EMBL" id="KT624819">
    <property type="protein sequence ID" value="ALO21044.1"/>
    <property type="molecule type" value="Genomic_DNA"/>
</dbReference>
<dbReference type="InterPro" id="IPR034678">
    <property type="entry name" value="RNApol_RpoC1"/>
</dbReference>
<feature type="binding site" evidence="9">
    <location>
        <position position="422"/>
    </location>
    <ligand>
        <name>Zn(2+)</name>
        <dbReference type="ChEBI" id="CHEBI:29105"/>
    </ligand>
</feature>
<dbReference type="InterPro" id="IPR007080">
    <property type="entry name" value="RNA_pol_Rpb1_1"/>
</dbReference>
<dbReference type="InterPro" id="IPR042102">
    <property type="entry name" value="RNA_pol_Rpb1_3_sf"/>
</dbReference>
<keyword evidence="4 13" id="KW-0934">Plastid</keyword>
<evidence type="ECO:0000256" key="3">
    <source>
        <dbReference type="ARBA" id="ARBA00022478"/>
    </source>
</evidence>
<dbReference type="PANTHER" id="PTHR19376">
    <property type="entry name" value="DNA-DIRECTED RNA POLYMERASE"/>
    <property type="match status" value="1"/>
</dbReference>
<feature type="region of interest" description="Disordered" evidence="11">
    <location>
        <begin position="1534"/>
        <end position="1579"/>
    </location>
</feature>
<dbReference type="SMART" id="SM00663">
    <property type="entry name" value="RPOLA_N"/>
    <property type="match status" value="1"/>
</dbReference>
<dbReference type="InterPro" id="IPR006592">
    <property type="entry name" value="RNA_pol_N"/>
</dbReference>
<comment type="subunit">
    <text evidence="9">In plastids the minimal PEP RNA polymerase catalytic core is composed of four subunits: alpha, beta, beta', and beta''. When a (nuclear-encoded) sigma factor is associated with the core the holoenzyme is formed, which can initiate transcription.</text>
</comment>
<name>A0A0S2IBA2_9CHLO</name>
<dbReference type="Gene3D" id="4.10.860.120">
    <property type="entry name" value="RNA polymerase II, clamp domain"/>
    <property type="match status" value="1"/>
</dbReference>
<protein>
    <recommendedName>
        <fullName evidence="9">DNA-directed RNA polymerase subunit beta'</fullName>
        <ecNumber evidence="9">2.7.7.6</ecNumber>
    </recommendedName>
    <alternativeName>
        <fullName evidence="9">PEP</fullName>
    </alternativeName>
    <alternativeName>
        <fullName evidence="9">Plastid-encoded RNA polymerase subunit beta'</fullName>
        <shortName evidence="9">RNA polymerase subunit beta'</shortName>
    </alternativeName>
</protein>
<evidence type="ECO:0000313" key="13">
    <source>
        <dbReference type="EMBL" id="ALO21044.1"/>
    </source>
</evidence>
<dbReference type="GO" id="GO:0006351">
    <property type="term" value="P:DNA-templated transcription"/>
    <property type="evidence" value="ECO:0007669"/>
    <property type="project" value="UniProtKB-UniRule"/>
</dbReference>
<dbReference type="Gene3D" id="2.40.40.20">
    <property type="match status" value="1"/>
</dbReference>
<keyword evidence="7 9" id="KW-0804">Transcription</keyword>
<accession>A0A0S2IBA2</accession>
<proteinExistence type="inferred from homology"/>
<sequence>MYFFSSLYGFSLIQSLSSFSYHPDNKLVSIVFLSRFTWVGSVRSSPKAASKNIENFSSVRITDFRLGQKESKIYDNDKKQSRLSEAISEVFLTYLEKNSSNFSFQNRKSSLGENKKSMAFRSEMLKGQMRPIKREIFGQGLEKSSPPVITNATNKSKRTGSDLSLTWKEQEKQSHFQKIRSTSSSLSLLNPFTQSLNLKNFSMSYPNVLNKTIIMTMIKKKRLYSNEVFQFEKGAASPQTKSSNLEDSEVVNLFSSRLKDINKGYGFKLLEKNFQDFKIKQLGLNNKNKLHTSYSKLAEIKLITIALASPEKIRQWAEKTLPTGKVVGQVTNANTFHHKTFKPLKGGLFCERIFGPLKDFECACGKIQKPIASTKKLHGSKTRSELIPNREETGVSSSKSLLQTDLGATFRLVKEPEVRHFCPNCDVEYTWSVLRRYQLGFIQLASPTTHVWYVKANPSHLSILLDMKRKYLEYVIYCSETMTLENALKGDQNFHFGPKSLFDSWQKLMKNSKKVQPLPNQITTEFGSYSKSLTDRYNLIKSIVGTKDITESSQKTMQKSFSHQSITWAINSGTKDHQLFFNLYEFQITKHFYDLIFAGHAKAGEGKDIIGQTSSRFLTQLENDQKLSFIDKNHVRFLFFIKNKLNLDRNFEKQRSIISKDWSVAGVNTALLSSISSTPNNHFLTTSLGNTTDRVVSQKALAAFLKGLFQADSNDFTRRSLLLVNSNSRCKNEDQINLQTFFIQSIFFQKNWQVFLKNYLKLKTVENEFSYEQISYSLIEGKNIENKRSEDSFIHNKYLEFHSSKKQVLNAMNNDIKLKIIDQRTRLKKRESRFLREMKRSILKNLFFLDNSDISSNFKLEKMNNFVKSNILYNLLPFNKKKLITIFYNGLLTRGIVSSFRNQLFFDLKNEIMKKLPIPDYLILKQTQSNQKKLFLNFSNKIWITVYKNSYKKSLFRLSTLISKLNLMNLIPKNVLQQYLSNCNFSKALPSLTDVCPAIPSPARSEPQGLRTLGLWRSPASSLTQRAANARETRASPEGLEEVQLGKAQRTSVPSVSHLAGVSRRKGEGGDGSTLEKPDNPREDSSSTTTEFLNQEEIMTTSLNVWKLFDNIDLCSFQSFCRLFVQNLSKKVKTPIMKYFFYSLSILNKTIFEIQKLFKKHLLHFFISYINLNKSKNSKVKKSQLSIPRLFKFFINKKAFPGCTSVSGCHSAKELSVSSLLKPAGASLWEGREGRAVANKVPESHLLGTSDLGHTNTYFVRTLFSQSENLEKKLKNLLNFLANKMVLPLFLNKLFLSNALINQTILIEKKFGKMEPYKRIIQRSGERLSLHRDEDKKKFCELYNRQYRKHIPFLSVAAQPRKKEPAYMNQNQQKNFVGSTYYRLSPLNIQNVSSFVEKVSTIFEKQDKLLDLNRSRKYLSNFKIINNIYLFSHRDLWETEQDWQFFALYYYASIYSNDYEIPCSTMNSSIETYKSLNQSFWLLHKKSRTHKNSFLRQKSVLRTDSTKLRNIIPYPALAASPSYKGLWLSPASSQRETRAGEEVQPGLGFSSPASSPFGKKQRREALAASNPNPAFPAGEGEALAGAKVKGAGASKVGELLTERQALDRLERLNLAQHSSRKLNIFILKLRTKKKQKIISLLSTLRYNLFLNHFLNKTNRGSVEHCSKLAYRNTDRSTFSPKEGYKTLSPRASSSTAIRLLTTGKAQLLTPPKVKKQPHLYGEAGKAVVGGAASCGLLYATGEQPASRLWERMNLEFDQSKTDIELASSPVALTIKVSATALKLFPNPLGEGRNEPANDSSSPSSPASSQRETRASPEGLEEGQPGLEAAPALAGETKQPFEENTIAQIEKDSTFIKQRSTFSRIRISENKIITSSKNDIIKISGAGVLKKLLSELDFEELKKIDKQNRIILYLLNKQIQRLKRKFYSREAKTEFKESSRIRDLLIRRTKLVRTLARPSFSLSQRSSPSFSNTAGFSRLPVKVSSATPSPASSLTQRVRETRASPEGLEEAKGEEGSNSFVNQDLNLNRINSRSEINHSNSDLELSYNPKNKLFSSSIEKNRDSKILIENKNFFFKKNAPTLAESMILTNLPVLPPDLRPIVKISGQIAVSDLNRLYQRVIYRNDRLKKFLKDSATSSSYEMKYAQRLLQEAVDNLIQNGKSGVVSERDSRGRLLKSLSDILKGKQGRFRQYLLGKRVDYSGRSVIVVGPKLKLHECGIPKEMAIELYLPFLLKRILNQNFAKTVVGAKKLIKTNQSLACQLLREIMEVSPVLLNRAPTLHRLGFQAFQPKLIEGRAILLHPLVCPAFNADFDGDQMAVHIPLTVEARTEAWKLMFSRNNLLSPATGEPIILPSQDMVLGCYYLTTNTNKFAITSQRGYKNIFANFDDVLKAYNQQKIDLHAILWVKWNGFLEINNELEQPLEIRITADGSWLEIYTNVQRNFDSKGLFINQFIRTTPGKILFNTLIQNSLTFVA</sequence>
<evidence type="ECO:0000256" key="8">
    <source>
        <dbReference type="ARBA" id="ARBA00048552"/>
    </source>
</evidence>
<comment type="function">
    <text evidence="1 9 10">DNA-dependent RNA polymerase catalyzes the transcription of DNA into RNA using the four ribonucleoside triphosphates as substrates.</text>
</comment>
<dbReference type="InterPro" id="IPR044893">
    <property type="entry name" value="RNA_pol_Rpb1_clamp_domain"/>
</dbReference>
<evidence type="ECO:0000256" key="2">
    <source>
        <dbReference type="ARBA" id="ARBA00007207"/>
    </source>
</evidence>
<feature type="binding site" evidence="9">
    <location>
        <position position="2314"/>
    </location>
    <ligand>
        <name>Mg(2+)</name>
        <dbReference type="ChEBI" id="CHEBI:18420"/>
    </ligand>
</feature>
<keyword evidence="9" id="KW-0460">Magnesium</keyword>